<feature type="transmembrane region" description="Helical" evidence="5">
    <location>
        <begin position="307"/>
        <end position="323"/>
    </location>
</feature>
<feature type="transmembrane region" description="Helical" evidence="5">
    <location>
        <begin position="521"/>
        <end position="540"/>
    </location>
</feature>
<dbReference type="PANTHER" id="PTHR37422">
    <property type="entry name" value="TEICHURONIC ACID BIOSYNTHESIS PROTEIN TUAE"/>
    <property type="match status" value="1"/>
</dbReference>
<feature type="domain" description="O-antigen ligase-related" evidence="6">
    <location>
        <begin position="290"/>
        <end position="447"/>
    </location>
</feature>
<gene>
    <name evidence="7" type="ORF">EHQ23_17785</name>
</gene>
<keyword evidence="4 5" id="KW-0472">Membrane</keyword>
<feature type="transmembrane region" description="Helical" evidence="5">
    <location>
        <begin position="197"/>
        <end position="214"/>
    </location>
</feature>
<protein>
    <recommendedName>
        <fullName evidence="6">O-antigen ligase-related domain-containing protein</fullName>
    </recommendedName>
</protein>
<evidence type="ECO:0000259" key="6">
    <source>
        <dbReference type="Pfam" id="PF04932"/>
    </source>
</evidence>
<dbReference type="EMBL" id="RQFM01000027">
    <property type="protein sequence ID" value="TGK79458.1"/>
    <property type="molecule type" value="Genomic_DNA"/>
</dbReference>
<dbReference type="GO" id="GO:0016020">
    <property type="term" value="C:membrane"/>
    <property type="evidence" value="ECO:0007669"/>
    <property type="project" value="UniProtKB-SubCell"/>
</dbReference>
<dbReference type="InterPro" id="IPR007016">
    <property type="entry name" value="O-antigen_ligase-rel_domated"/>
</dbReference>
<evidence type="ECO:0000256" key="4">
    <source>
        <dbReference type="ARBA" id="ARBA00023136"/>
    </source>
</evidence>
<evidence type="ECO:0000256" key="2">
    <source>
        <dbReference type="ARBA" id="ARBA00022692"/>
    </source>
</evidence>
<dbReference type="PANTHER" id="PTHR37422:SF13">
    <property type="entry name" value="LIPOPOLYSACCHARIDE BIOSYNTHESIS PROTEIN PA4999-RELATED"/>
    <property type="match status" value="1"/>
</dbReference>
<comment type="subcellular location">
    <subcellularLocation>
        <location evidence="1">Membrane</location>
        <topology evidence="1">Multi-pass membrane protein</topology>
    </subcellularLocation>
</comment>
<dbReference type="Pfam" id="PF04932">
    <property type="entry name" value="Wzy_C"/>
    <property type="match status" value="1"/>
</dbReference>
<dbReference type="OrthoDB" id="346141at2"/>
<comment type="caution">
    <text evidence="7">The sequence shown here is derived from an EMBL/GenBank/DDBJ whole genome shotgun (WGS) entry which is preliminary data.</text>
</comment>
<feature type="transmembrane region" description="Helical" evidence="5">
    <location>
        <begin position="65"/>
        <end position="86"/>
    </location>
</feature>
<dbReference type="Proteomes" id="UP000297394">
    <property type="component" value="Unassembled WGS sequence"/>
</dbReference>
<feature type="transmembrane region" description="Helical" evidence="5">
    <location>
        <begin position="33"/>
        <end position="53"/>
    </location>
</feature>
<feature type="transmembrane region" description="Helical" evidence="5">
    <location>
        <begin position="221"/>
        <end position="240"/>
    </location>
</feature>
<feature type="transmembrane region" description="Helical" evidence="5">
    <location>
        <begin position="126"/>
        <end position="143"/>
    </location>
</feature>
<name>A0A5K1T172_9LEPT</name>
<organism evidence="7 8">
    <name type="scientific">Leptospira bourretii</name>
    <dbReference type="NCBI Taxonomy" id="2484962"/>
    <lineage>
        <taxon>Bacteria</taxon>
        <taxon>Pseudomonadati</taxon>
        <taxon>Spirochaetota</taxon>
        <taxon>Spirochaetia</taxon>
        <taxon>Leptospirales</taxon>
        <taxon>Leptospiraceae</taxon>
        <taxon>Leptospira</taxon>
    </lineage>
</organism>
<dbReference type="RefSeq" id="WP_135750036.1">
    <property type="nucleotide sequence ID" value="NZ_RQFL01000026.1"/>
</dbReference>
<feature type="transmembrane region" description="Helical" evidence="5">
    <location>
        <begin position="434"/>
        <end position="454"/>
    </location>
</feature>
<reference evidence="7 8" key="1">
    <citation type="journal article" date="2019" name="PLoS Negl. Trop. Dis.">
        <title>Revisiting the worldwide diversity of Leptospira species in the environment.</title>
        <authorList>
            <person name="Vincent A.T."/>
            <person name="Schiettekatte O."/>
            <person name="Bourhy P."/>
            <person name="Veyrier F.J."/>
            <person name="Picardeau M."/>
        </authorList>
    </citation>
    <scope>NUCLEOTIDE SEQUENCE [LARGE SCALE GENOMIC DNA]</scope>
    <source>
        <strain evidence="7 8">201800280</strain>
    </source>
</reference>
<keyword evidence="2 5" id="KW-0812">Transmembrane</keyword>
<proteinExistence type="predicted"/>
<evidence type="ECO:0000256" key="1">
    <source>
        <dbReference type="ARBA" id="ARBA00004141"/>
    </source>
</evidence>
<evidence type="ECO:0000313" key="7">
    <source>
        <dbReference type="EMBL" id="TGK79458.1"/>
    </source>
</evidence>
<evidence type="ECO:0000256" key="3">
    <source>
        <dbReference type="ARBA" id="ARBA00022989"/>
    </source>
</evidence>
<feature type="transmembrane region" description="Helical" evidence="5">
    <location>
        <begin position="173"/>
        <end position="191"/>
    </location>
</feature>
<feature type="transmembrane region" description="Helical" evidence="5">
    <location>
        <begin position="98"/>
        <end position="114"/>
    </location>
</feature>
<evidence type="ECO:0000256" key="5">
    <source>
        <dbReference type="SAM" id="Phobius"/>
    </source>
</evidence>
<evidence type="ECO:0000313" key="8">
    <source>
        <dbReference type="Proteomes" id="UP000297394"/>
    </source>
</evidence>
<dbReference type="AlphaFoldDB" id="A0A5K1T172"/>
<feature type="transmembrane region" description="Helical" evidence="5">
    <location>
        <begin position="330"/>
        <end position="352"/>
    </location>
</feature>
<keyword evidence="3 5" id="KW-1133">Transmembrane helix</keyword>
<sequence>MNIAIKSIFVHILFLIFGVTLVFISQSHLHIKTFYQTIFNLSILSIFIKFAFNRKVNVKSYGIDSLYWLAYWIGVASFFNSLAVNYYKLGRYYWDPDIFRFIPFLIPVFFFILHKSYQSSKFILQFHVLCIFCLTGISYSFLFSELPELSFLLVYPLLIARISPEFNKLSKEIHWSVYLVFVLFFVSLVFGFNSQGYLVYFGLFLLVYFLLSFSFDLNLNLLLIIFSFNILQVISRHYYANDTVLLFTKDSSSIMNSNRVAAYLGIHVAYLLFGFREAKGKKDSFFYAFSFALLFFTSLNQISRASIIASTVLIFTFVAIRYLRYSYLKYFLSLLLFLLFFVHFLPLHFLFFESVFGFDWAWFDTLSSGRLELWKAFYKIFISLEPIRWLLGLGFGEHNFLLAYLPKNIGIVLETFATKADGAYLHTHNLPTTVLFYGGFLGFGLYLFFLGLFVRSCFLIIKEKREFQLAHFAILYFLIHNSFDMLLDVYPLSLILVLSFNPWLLKKEEKQNLINQRKSELFVYVLLIIFSTFLISRLFYKYEFFYNQTIINANFDKNHKCNLVRFPQENLIQVPKILNFSSFSIFPPDFPSYRYSQEKFLFHYSELHRISKNELKNPEATLGYCEKHHFRPILCEINLRHWRGEDVSSLWIGKRVEDCLLNFIK</sequence>
<dbReference type="InterPro" id="IPR051533">
    <property type="entry name" value="WaaL-like"/>
</dbReference>
<feature type="transmembrane region" description="Helical" evidence="5">
    <location>
        <begin position="260"/>
        <end position="278"/>
    </location>
</feature>
<accession>A0A5K1T172</accession>
<feature type="transmembrane region" description="Helical" evidence="5">
    <location>
        <begin position="7"/>
        <end position="27"/>
    </location>
</feature>